<comment type="caution">
    <text evidence="6">The sequence shown here is derived from an EMBL/GenBank/DDBJ whole genome shotgun (WGS) entry which is preliminary data.</text>
</comment>
<dbReference type="InterPro" id="IPR012893">
    <property type="entry name" value="HipA-like_C"/>
</dbReference>
<dbReference type="AlphaFoldDB" id="A0A5C4NU03"/>
<proteinExistence type="inferred from homology"/>
<keyword evidence="2" id="KW-0808">Transferase</keyword>
<evidence type="ECO:0000256" key="3">
    <source>
        <dbReference type="ARBA" id="ARBA00022777"/>
    </source>
</evidence>
<dbReference type="PANTHER" id="PTHR37419">
    <property type="entry name" value="SERINE/THREONINE-PROTEIN KINASE TOXIN HIPA"/>
    <property type="match status" value="1"/>
</dbReference>
<name>A0A5C4NU03_9BURK</name>
<dbReference type="InterPro" id="IPR052028">
    <property type="entry name" value="HipA_Ser/Thr_kinase"/>
</dbReference>
<dbReference type="NCBIfam" id="TIGR03071">
    <property type="entry name" value="couple_hipA"/>
    <property type="match status" value="1"/>
</dbReference>
<dbReference type="RefSeq" id="WP_139091065.1">
    <property type="nucleotide sequence ID" value="NZ_VDGE01000005.1"/>
</dbReference>
<sequence length="445" mass="49209">MGRKAHAQRLNVWLNGTPVGCWDAMPGKSAFTYFDTWLDDEAGRPLSLSMPFKPHNEAYRGAVVQHYFDNLLPDSEPIRRRLALHFHTDGIEPYQLLAAVGRDCVGAIQLLPPGETPVDLFSITGEPLDAAGVAGILRNTLAEKTFGHGAGADELRLSIAGAQEKSALLWHQGQWHRPTGNTPTTHIFKLPMGLVGNMQADMRTSVENEWLCSQIMQAFGLPTASCTIQTFDGLKTLVVERFDRRLSHDGSWIIRLPQEDFCQATGTSPLRKYQADGGPGITRIMEILLGSAQAESDRQRFFKTQLIFWLLAATDGHAKNFSIVHLPHRQFQATPLYDILSAHPIIGHGAHQLAYQRARLAMALRGTNNHYGISEIQRRHWSSHARQVGLGAAAAEHVIEEVLASVDNVITQVSALLAQEFPADVAASIFEGLRRSSKRLREMPA</sequence>
<dbReference type="InterPro" id="IPR017508">
    <property type="entry name" value="HipA_N1"/>
</dbReference>
<dbReference type="CDD" id="cd17808">
    <property type="entry name" value="HipA_Ec_like"/>
    <property type="match status" value="1"/>
</dbReference>
<keyword evidence="3" id="KW-0418">Kinase</keyword>
<dbReference type="GO" id="GO:0004674">
    <property type="term" value="F:protein serine/threonine kinase activity"/>
    <property type="evidence" value="ECO:0007669"/>
    <property type="project" value="TreeGrafter"/>
</dbReference>
<reference evidence="6 7" key="1">
    <citation type="submission" date="2019-06" db="EMBL/GenBank/DDBJ databases">
        <title>Genome sequence of Janthinobacterium lividum UCD_MED1.</title>
        <authorList>
            <person name="De Leon M.E."/>
            <person name="Jospin G."/>
        </authorList>
    </citation>
    <scope>NUCLEOTIDE SEQUENCE [LARGE SCALE GENOMIC DNA]</scope>
    <source>
        <strain evidence="6 7">UCD_MED1</strain>
    </source>
</reference>
<evidence type="ECO:0000313" key="7">
    <source>
        <dbReference type="Proteomes" id="UP000305681"/>
    </source>
</evidence>
<protein>
    <submittedName>
        <fullName evidence="6">Type II toxin-antitoxin system HipA family toxin</fullName>
    </submittedName>
</protein>
<dbReference type="EMBL" id="VDGE01000005">
    <property type="protein sequence ID" value="TNC76177.1"/>
    <property type="molecule type" value="Genomic_DNA"/>
</dbReference>
<evidence type="ECO:0000259" key="4">
    <source>
        <dbReference type="Pfam" id="PF07804"/>
    </source>
</evidence>
<feature type="domain" description="HipA N-terminal subdomain 1" evidence="5">
    <location>
        <begin position="10"/>
        <end position="110"/>
    </location>
</feature>
<organism evidence="6 7">
    <name type="scientific">Janthinobacterium lividum</name>
    <dbReference type="NCBI Taxonomy" id="29581"/>
    <lineage>
        <taxon>Bacteria</taxon>
        <taxon>Pseudomonadati</taxon>
        <taxon>Pseudomonadota</taxon>
        <taxon>Betaproteobacteria</taxon>
        <taxon>Burkholderiales</taxon>
        <taxon>Oxalobacteraceae</taxon>
        <taxon>Janthinobacterium</taxon>
    </lineage>
</organism>
<evidence type="ECO:0000259" key="5">
    <source>
        <dbReference type="Pfam" id="PF13657"/>
    </source>
</evidence>
<dbReference type="GO" id="GO:0005829">
    <property type="term" value="C:cytosol"/>
    <property type="evidence" value="ECO:0007669"/>
    <property type="project" value="TreeGrafter"/>
</dbReference>
<evidence type="ECO:0000313" key="6">
    <source>
        <dbReference type="EMBL" id="TNC76177.1"/>
    </source>
</evidence>
<accession>A0A5C4NU03</accession>
<comment type="similarity">
    <text evidence="1">Belongs to the HipA Ser/Thr kinase family.</text>
</comment>
<feature type="domain" description="HipA-like C-terminal" evidence="4">
    <location>
        <begin position="157"/>
        <end position="408"/>
    </location>
</feature>
<evidence type="ECO:0000256" key="1">
    <source>
        <dbReference type="ARBA" id="ARBA00010164"/>
    </source>
</evidence>
<evidence type="ECO:0000256" key="2">
    <source>
        <dbReference type="ARBA" id="ARBA00022679"/>
    </source>
</evidence>
<dbReference type="Pfam" id="PF13657">
    <property type="entry name" value="Couple_hipA"/>
    <property type="match status" value="1"/>
</dbReference>
<dbReference type="Proteomes" id="UP000305681">
    <property type="component" value="Unassembled WGS sequence"/>
</dbReference>
<dbReference type="PANTHER" id="PTHR37419:SF1">
    <property type="entry name" value="SERINE_THREONINE-PROTEIN KINASE TOXIN HIPA"/>
    <property type="match status" value="1"/>
</dbReference>
<dbReference type="Pfam" id="PF07804">
    <property type="entry name" value="HipA_C"/>
    <property type="match status" value="1"/>
</dbReference>
<gene>
    <name evidence="6" type="ORF">FHI69_14610</name>
</gene>